<dbReference type="InterPro" id="IPR013320">
    <property type="entry name" value="ConA-like_dom_sf"/>
</dbReference>
<dbReference type="SUPFAM" id="SSF49899">
    <property type="entry name" value="Concanavalin A-like lectins/glucanases"/>
    <property type="match status" value="3"/>
</dbReference>
<evidence type="ECO:0000313" key="3">
    <source>
        <dbReference type="EMBL" id="MFC4701063.1"/>
    </source>
</evidence>
<dbReference type="PANTHER" id="PTHR42535:SF2">
    <property type="entry name" value="CHROMOSOME UNDETERMINED SCAFFOLD_146, WHOLE GENOME SHOTGUN SEQUENCE"/>
    <property type="match status" value="1"/>
</dbReference>
<feature type="chain" id="PRO_5047067801" evidence="1">
    <location>
        <begin position="22"/>
        <end position="1677"/>
    </location>
</feature>
<dbReference type="Pfam" id="PF20419">
    <property type="entry name" value="DUF6701"/>
    <property type="match status" value="1"/>
</dbReference>
<organism evidence="3 4">
    <name type="scientific">Glaciecola siphonariae</name>
    <dbReference type="NCBI Taxonomy" id="521012"/>
    <lineage>
        <taxon>Bacteria</taxon>
        <taxon>Pseudomonadati</taxon>
        <taxon>Pseudomonadota</taxon>
        <taxon>Gammaproteobacteria</taxon>
        <taxon>Alteromonadales</taxon>
        <taxon>Alteromonadaceae</taxon>
        <taxon>Glaciecola</taxon>
    </lineage>
</organism>
<reference evidence="4" key="1">
    <citation type="journal article" date="2019" name="Int. J. Syst. Evol. Microbiol.">
        <title>The Global Catalogue of Microorganisms (GCM) 10K type strain sequencing project: providing services to taxonomists for standard genome sequencing and annotation.</title>
        <authorList>
            <consortium name="The Broad Institute Genomics Platform"/>
            <consortium name="The Broad Institute Genome Sequencing Center for Infectious Disease"/>
            <person name="Wu L."/>
            <person name="Ma J."/>
        </authorList>
    </citation>
    <scope>NUCLEOTIDE SEQUENCE [LARGE SCALE GENOMIC DNA]</scope>
    <source>
        <strain evidence="4">KACC 12507</strain>
    </source>
</reference>
<feature type="domain" description="DUF6701" evidence="2">
    <location>
        <begin position="1074"/>
        <end position="1675"/>
    </location>
</feature>
<keyword evidence="4" id="KW-1185">Reference proteome</keyword>
<evidence type="ECO:0000256" key="1">
    <source>
        <dbReference type="SAM" id="SignalP"/>
    </source>
</evidence>
<dbReference type="EMBL" id="JBHSGU010000005">
    <property type="protein sequence ID" value="MFC4701063.1"/>
    <property type="molecule type" value="Genomic_DNA"/>
</dbReference>
<dbReference type="Gene3D" id="2.60.120.200">
    <property type="match status" value="3"/>
</dbReference>
<dbReference type="InterPro" id="IPR046524">
    <property type="entry name" value="DUF6701"/>
</dbReference>
<proteinExistence type="predicted"/>
<accession>A0ABV9M0B1</accession>
<gene>
    <name evidence="3" type="ORF">ACFO4O_12895</name>
</gene>
<comment type="caution">
    <text evidence="3">The sequence shown here is derived from an EMBL/GenBank/DDBJ whole genome shotgun (WGS) entry which is preliminary data.</text>
</comment>
<dbReference type="PANTHER" id="PTHR42535">
    <property type="entry name" value="OOKINETE PROTEIN, PUTATIVE-RELATED"/>
    <property type="match status" value="1"/>
</dbReference>
<name>A0ABV9M0B1_9ALTE</name>
<protein>
    <submittedName>
        <fullName evidence="3">DUF6701 domain-containing protein</fullName>
    </submittedName>
</protein>
<dbReference type="RefSeq" id="WP_382409165.1">
    <property type="nucleotide sequence ID" value="NZ_JBHSGU010000005.1"/>
</dbReference>
<feature type="signal peptide" evidence="1">
    <location>
        <begin position="1"/>
        <end position="21"/>
    </location>
</feature>
<keyword evidence="1" id="KW-0732">Signal</keyword>
<sequence length="1677" mass="179751">MRMYRALSFIALSMLSASVFANVCLNYFPDPASTSSSVGTISFAANSELIGSDGTIDIGILLDDSSASCETQSCVSSGTNTPAFDLPSFQISTSSADVTVGINSSSTMQQVDLDNLVLQSNAKITVMGQGGTVRIEKLDLSSNAEIKLSAGVYYINTMLLADGANIKVKNGQRAIVYVNDLTIQDGVAINANGDADQLVITAFNDVSIGESTNTSAYIYALSAINIGANGNIYGAVNGETITLGTGTSISYRVANIEQANFNGACGLNALLPTPVMEYTMDMCLTPSQDRGIKDSVGGNDADAWNGIEVDFMAQYCQGARFDGDRTFIDIQDSGLFDLQQGAISFWVNVEDLTFRGNPLNNKIGLFSKDTWESIDDRMTLLVDAAGKFDFRYLGAQETYLATSAVITENTWHHVALTWGPDGIYIYVDGDQEASATNNTTARLSPNGLDLAIGANARGFQLSSNGQRGLQLRDFFKGSFDEFKIFDTQLNPLQIERLFGLAEQSCTSCSNSPVLISHYSNDVCSINANEVIDVVSQNNGSTHNGVSTDTSSRFCQGLSFDGTSAYARVPHSRDFENAGGAVSLWFNIPDLSHSSQALAVGSGTIDGNVLFTKDVRDGVDDGHIDVRIDENGRVRGRHQYSSGTDSFNSGSARVSENTWHHLVYSFGSDGVRIYLDGALVDSLPTVTNGWQNNLADIVIGASSRGWNQADDFEGALSNFLKGDIDDLKIYRNQPSGADVVSWYNDSDYVCKSCSSLVARYTFDSEGITGNVVEDTTANGYDGFFQRDLSIELPSNNKFCRALSVPNDRSVTRFKNFDTRIDLNEIGNQGGVSFWYRSNKDWGSAGPQQLLDATRGNKFFYLSITSTGALSFGAEDEDDEDIRFITSDTNIQAGQWVHITLNWNYDTNKMNILLDGVEHYSGTFNSNIDNIAPYGTLTFGDNKSSYLVYEMTGNAADGFFDDIRIYRENITEAQAIQDMSEATRCNSTLGYVIEHPESALVCGSPSIVIKACANLDCSELSGDPTTVQLFPAASFVQSQVTFTGSTEVQLSRGGDTSSTLTFGSNGQNPVAPVTCSPDCTIDFDDAGLEFFHVASGATNFSELPFTAETPFAQLGLRAVGSNGQSCDALVSEAQDVTISYDCVSEAGSDYSPSSCATPLNGIPFDGSEPHSGTISVVFDANGEASLSALSYADVGLLNLTANATINGAEIGAASTQIKVVPDSFGLSTNAPAKPTAGQTYNVQIQALGAAGGVLPSYRSNVPQLAAKRIAPINSKAVDAAFEFNAQNTVQTSAVEAFGSMSETNFVNGTFSSSTAFFEEVGTYQLIYRDADYLGKSIASTPMNFGQVIPAFLYVNIPNSLTPQLSPAAGTFTYVGQDYGFAAGFEPVVQITAYNNLRQVTRNYSGTAWRLPMTTSKVDSYVSYTDASAYSGDIQAKVKAANIEQTKQSEFNGNSWVRLKGPTLAYTKVASPQGADASPFDALVNINYAAAFFTDLDGVCFQSNYPNGCDSFSINNVSGTQMRYGRLFLENAFGPEDKALRMQAKTQYLMNGRWQTNTQDNSTVLALSQSAGHIDILHDPQSPNDITAGVSGVTANNIVSGGHSQGNDFLFAPVLASGSAQVGSFFVTLSPTSAANDWAAYLNMDWDGDGDIDADDTPSAAISFGLYRANDKTIHWREAF</sequence>
<dbReference type="Proteomes" id="UP001595897">
    <property type="component" value="Unassembled WGS sequence"/>
</dbReference>
<evidence type="ECO:0000313" key="4">
    <source>
        <dbReference type="Proteomes" id="UP001595897"/>
    </source>
</evidence>
<dbReference type="Pfam" id="PF13385">
    <property type="entry name" value="Laminin_G_3"/>
    <property type="match status" value="3"/>
</dbReference>
<evidence type="ECO:0000259" key="2">
    <source>
        <dbReference type="Pfam" id="PF20419"/>
    </source>
</evidence>